<evidence type="ECO:0000256" key="6">
    <source>
        <dbReference type="ARBA" id="ARBA00023136"/>
    </source>
</evidence>
<keyword evidence="14" id="KW-1185">Reference proteome</keyword>
<dbReference type="Pfam" id="PF02743">
    <property type="entry name" value="dCache_1"/>
    <property type="match status" value="1"/>
</dbReference>
<dbReference type="InterPro" id="IPR004089">
    <property type="entry name" value="MCPsignal_dom"/>
</dbReference>
<dbReference type="InterPro" id="IPR003660">
    <property type="entry name" value="HAMP_dom"/>
</dbReference>
<dbReference type="PROSITE" id="PS50111">
    <property type="entry name" value="CHEMOTAXIS_TRANSDUC_2"/>
    <property type="match status" value="1"/>
</dbReference>
<dbReference type="Proteomes" id="UP000073604">
    <property type="component" value="Chromosome"/>
</dbReference>
<dbReference type="PANTHER" id="PTHR32089:SF112">
    <property type="entry name" value="LYSOZYME-LIKE PROTEIN-RELATED"/>
    <property type="match status" value="1"/>
</dbReference>
<dbReference type="InterPro" id="IPR004090">
    <property type="entry name" value="Chemotax_Me-accpt_rcpt"/>
</dbReference>
<dbReference type="PROSITE" id="PS50885">
    <property type="entry name" value="HAMP"/>
    <property type="match status" value="2"/>
</dbReference>
<dbReference type="Pfam" id="PF00015">
    <property type="entry name" value="MCPsignal"/>
    <property type="match status" value="1"/>
</dbReference>
<dbReference type="GO" id="GO:0007165">
    <property type="term" value="P:signal transduction"/>
    <property type="evidence" value="ECO:0007669"/>
    <property type="project" value="UniProtKB-KW"/>
</dbReference>
<feature type="coiled-coil region" evidence="10">
    <location>
        <begin position="698"/>
        <end position="763"/>
    </location>
</feature>
<evidence type="ECO:0000256" key="4">
    <source>
        <dbReference type="ARBA" id="ARBA00022692"/>
    </source>
</evidence>
<evidence type="ECO:0000256" key="10">
    <source>
        <dbReference type="SAM" id="Coils"/>
    </source>
</evidence>
<dbReference type="CDD" id="cd12913">
    <property type="entry name" value="PDC1_MCP_like"/>
    <property type="match status" value="1"/>
</dbReference>
<dbReference type="PRINTS" id="PR00260">
    <property type="entry name" value="CHEMTRNSDUCR"/>
</dbReference>
<dbReference type="CDD" id="cd12912">
    <property type="entry name" value="PDC2_MCP_like"/>
    <property type="match status" value="1"/>
</dbReference>
<dbReference type="InterPro" id="IPR033479">
    <property type="entry name" value="dCache_1"/>
</dbReference>
<dbReference type="GO" id="GO:0006935">
    <property type="term" value="P:chemotaxis"/>
    <property type="evidence" value="ECO:0007669"/>
    <property type="project" value="UniProtKB-KW"/>
</dbReference>
<dbReference type="Gene3D" id="1.10.287.950">
    <property type="entry name" value="Methyl-accepting chemotaxis protein"/>
    <property type="match status" value="1"/>
</dbReference>
<feature type="coiled-coil region" evidence="10">
    <location>
        <begin position="561"/>
        <end position="591"/>
    </location>
</feature>
<dbReference type="RefSeq" id="WP_062388632.1">
    <property type="nucleotide sequence ID" value="NZ_CP014750.1"/>
</dbReference>
<dbReference type="SUPFAM" id="SSF58104">
    <property type="entry name" value="Methyl-accepting chemotaxis protein (MCP) signaling domain"/>
    <property type="match status" value="1"/>
</dbReference>
<dbReference type="CDD" id="cd11386">
    <property type="entry name" value="MCP_signal"/>
    <property type="match status" value="1"/>
</dbReference>
<feature type="domain" description="HAMP" evidence="12">
    <location>
        <begin position="361"/>
        <end position="419"/>
    </location>
</feature>
<proteinExistence type="inferred from homology"/>
<dbReference type="EMBL" id="CP014750">
    <property type="protein sequence ID" value="AMQ18532.1"/>
    <property type="molecule type" value="Genomic_DNA"/>
</dbReference>
<evidence type="ECO:0000256" key="8">
    <source>
        <dbReference type="ARBA" id="ARBA00029447"/>
    </source>
</evidence>
<comment type="similarity">
    <text evidence="8">Belongs to the methyl-accepting chemotaxis (MCP) protein family.</text>
</comment>
<dbReference type="SUPFAM" id="SSF103190">
    <property type="entry name" value="Sensory domain-like"/>
    <property type="match status" value="1"/>
</dbReference>
<evidence type="ECO:0000256" key="2">
    <source>
        <dbReference type="ARBA" id="ARBA00022475"/>
    </source>
</evidence>
<comment type="subcellular location">
    <subcellularLocation>
        <location evidence="1">Cell membrane</location>
        <topology evidence="1">Multi-pass membrane protein</topology>
    </subcellularLocation>
</comment>
<keyword evidence="6" id="KW-0472">Membrane</keyword>
<keyword evidence="5" id="KW-1133">Transmembrane helix</keyword>
<keyword evidence="10" id="KW-0175">Coiled coil</keyword>
<dbReference type="SMART" id="SM00304">
    <property type="entry name" value="HAMP"/>
    <property type="match status" value="3"/>
</dbReference>
<keyword evidence="4" id="KW-0812">Transmembrane</keyword>
<dbReference type="Gene3D" id="3.30.450.20">
    <property type="entry name" value="PAS domain"/>
    <property type="match status" value="2"/>
</dbReference>
<evidence type="ECO:0000256" key="3">
    <source>
        <dbReference type="ARBA" id="ARBA00022500"/>
    </source>
</evidence>
<keyword evidence="2" id="KW-1003">Cell membrane</keyword>
<keyword evidence="7 9" id="KW-0807">Transducer</keyword>
<dbReference type="InterPro" id="IPR029151">
    <property type="entry name" value="Sensor-like_sf"/>
</dbReference>
<dbReference type="PANTHER" id="PTHR32089">
    <property type="entry name" value="METHYL-ACCEPTING CHEMOTAXIS PROTEIN MCPB"/>
    <property type="match status" value="1"/>
</dbReference>
<dbReference type="GO" id="GO:0004888">
    <property type="term" value="F:transmembrane signaling receptor activity"/>
    <property type="evidence" value="ECO:0007669"/>
    <property type="project" value="InterPro"/>
</dbReference>
<evidence type="ECO:0000259" key="11">
    <source>
        <dbReference type="PROSITE" id="PS50111"/>
    </source>
</evidence>
<sequence>MQFRKKIAITVIAAVLVTLLIGSATVGYATLKMRNNIHKTLDVQLNEVLPKEMEKSVREPVTNEAGTIAISAAELGAKLFDDYFDKMRMMGDVALQDVQEAYSKYDESDPQFKAFLLKRFEMVKNLDPNVAYVYFGSTTGGMYMWPDEPLPEGYDPRVRPWYKEAVDKNGPVWTEPYKDASTGKWIVTFSEPVYINGEFVGVIGVDVFVSTLIDQAKQIKIGQTGYIAILNKDGTIIVHPDESLVQKLNIHDDPNLASLAGELDKNKETGWIRYTFKGVDKIGGYKRMKTTGWIVLATVPINELTDPMMNAIDSSLKANTERVASEINSEVDSGIKTSLLGSVLAAVFGLIVLGIAYRTLNNTLKPLEQLRDVAQALAEGRLSEVREKLRGIQYLEDDEIGALIKAFESVGKDLVGALDTIASKLERLAEGDLSNGLSVEAKGELREVLEDLRDTTHRLKGLIGEIVNVTNELDKRANVLAQIASDVTEAINQVNEAVQQVSIEAQRQQENINEITEGMRLVADMSEESVRAMEEFEGAVNEVVHIAEEGKEKGEVSAQQIQSIQEMMDNIEAAVNRVNEMSRSIEEITNVITGIAEQTNLLALNAAIEAARAGEAGRGFAVVAQEIRNLAEESKKAADNIKEIIGKMTEEIKDAVNATQRGVSVVSESSETLRETTEYLTNIAELISETGSRLGHVKEQIIRTQEEVDKALKALENLAASAEETTASAEEVSSAVEEQTAAIEELQRAATDLKAIVEKLRDIIGKFKL</sequence>
<dbReference type="GeneID" id="27139839"/>
<dbReference type="STRING" id="53952.A0127_04795"/>
<evidence type="ECO:0000256" key="5">
    <source>
        <dbReference type="ARBA" id="ARBA00022989"/>
    </source>
</evidence>
<evidence type="ECO:0000256" key="7">
    <source>
        <dbReference type="ARBA" id="ARBA00023224"/>
    </source>
</evidence>
<evidence type="ECO:0000313" key="14">
    <source>
        <dbReference type="Proteomes" id="UP000073604"/>
    </source>
</evidence>
<keyword evidence="3" id="KW-0145">Chemotaxis</keyword>
<dbReference type="OrthoDB" id="342253at2157"/>
<organism evidence="13 14">
    <name type="scientific">Thermococcus peptonophilus</name>
    <dbReference type="NCBI Taxonomy" id="53952"/>
    <lineage>
        <taxon>Archaea</taxon>
        <taxon>Methanobacteriati</taxon>
        <taxon>Methanobacteriota</taxon>
        <taxon>Thermococci</taxon>
        <taxon>Thermococcales</taxon>
        <taxon>Thermococcaceae</taxon>
        <taxon>Thermococcus</taxon>
    </lineage>
</organism>
<dbReference type="Pfam" id="PF00672">
    <property type="entry name" value="HAMP"/>
    <property type="match status" value="1"/>
</dbReference>
<reference evidence="14" key="1">
    <citation type="submission" date="2016-03" db="EMBL/GenBank/DDBJ databases">
        <authorList>
            <person name="Oger P.M."/>
        </authorList>
    </citation>
    <scope>NUCLEOTIDE SEQUENCE [LARGE SCALE GENOMIC DNA]</scope>
    <source>
        <strain evidence="14">OG-1</strain>
    </source>
</reference>
<accession>A0A142CUT0</accession>
<evidence type="ECO:0000313" key="13">
    <source>
        <dbReference type="EMBL" id="AMQ18532.1"/>
    </source>
</evidence>
<dbReference type="KEGG" id="tpep:A0127_04795"/>
<name>A0A142CUT0_9EURY</name>
<dbReference type="SMART" id="SM00283">
    <property type="entry name" value="MA"/>
    <property type="match status" value="1"/>
</dbReference>
<dbReference type="Gene3D" id="6.10.340.10">
    <property type="match status" value="1"/>
</dbReference>
<gene>
    <name evidence="13" type="ORF">A0127_04795</name>
</gene>
<dbReference type="AlphaFoldDB" id="A0A142CUT0"/>
<feature type="domain" description="HAMP" evidence="12">
    <location>
        <begin position="421"/>
        <end position="464"/>
    </location>
</feature>
<dbReference type="CDD" id="cd06225">
    <property type="entry name" value="HAMP"/>
    <property type="match status" value="1"/>
</dbReference>
<evidence type="ECO:0000256" key="1">
    <source>
        <dbReference type="ARBA" id="ARBA00004651"/>
    </source>
</evidence>
<dbReference type="GO" id="GO:0005886">
    <property type="term" value="C:plasma membrane"/>
    <property type="evidence" value="ECO:0007669"/>
    <property type="project" value="UniProtKB-SubCell"/>
</dbReference>
<protein>
    <submittedName>
        <fullName evidence="13">Chemotaxis protein</fullName>
    </submittedName>
</protein>
<feature type="domain" description="Methyl-accepting transducer" evidence="11">
    <location>
        <begin position="483"/>
        <end position="740"/>
    </location>
</feature>
<evidence type="ECO:0000256" key="9">
    <source>
        <dbReference type="PROSITE-ProRule" id="PRU00284"/>
    </source>
</evidence>
<evidence type="ECO:0000259" key="12">
    <source>
        <dbReference type="PROSITE" id="PS50885"/>
    </source>
</evidence>